<dbReference type="EMBL" id="JAGGLJ010000006">
    <property type="protein sequence ID" value="MBP2025249.1"/>
    <property type="molecule type" value="Genomic_DNA"/>
</dbReference>
<feature type="domain" description="PpiC" evidence="2">
    <location>
        <begin position="114"/>
        <end position="203"/>
    </location>
</feature>
<gene>
    <name evidence="3" type="ORF">J2Z71_000779</name>
</gene>
<dbReference type="EC" id="5.2.1.8" evidence="3"/>
<dbReference type="SUPFAM" id="SSF109998">
    <property type="entry name" value="Triger factor/SurA peptide-binding domain-like"/>
    <property type="match status" value="1"/>
</dbReference>
<dbReference type="RefSeq" id="WP_210060547.1">
    <property type="nucleotide sequence ID" value="NZ_JAGGLJ010000006.1"/>
</dbReference>
<dbReference type="InterPro" id="IPR046357">
    <property type="entry name" value="PPIase_dom_sf"/>
</dbReference>
<dbReference type="InterPro" id="IPR027304">
    <property type="entry name" value="Trigger_fact/SurA_dom_sf"/>
</dbReference>
<dbReference type="Pfam" id="PF00639">
    <property type="entry name" value="Rotamase"/>
    <property type="match status" value="1"/>
</dbReference>
<keyword evidence="1 3" id="KW-0413">Isomerase</keyword>
<reference evidence="3 4" key="1">
    <citation type="submission" date="2021-03" db="EMBL/GenBank/DDBJ databases">
        <title>Genomic Encyclopedia of Type Strains, Phase IV (KMG-IV): sequencing the most valuable type-strain genomes for metagenomic binning, comparative biology and taxonomic classification.</title>
        <authorList>
            <person name="Goeker M."/>
        </authorList>
    </citation>
    <scope>NUCLEOTIDE SEQUENCE [LARGE SCALE GENOMIC DNA]</scope>
    <source>
        <strain evidence="3 4">DSM 27563</strain>
    </source>
</reference>
<evidence type="ECO:0000256" key="1">
    <source>
        <dbReference type="PROSITE-ProRule" id="PRU00278"/>
    </source>
</evidence>
<proteinExistence type="predicted"/>
<evidence type="ECO:0000313" key="3">
    <source>
        <dbReference type="EMBL" id="MBP2025249.1"/>
    </source>
</evidence>
<dbReference type="GO" id="GO:0003755">
    <property type="term" value="F:peptidyl-prolyl cis-trans isomerase activity"/>
    <property type="evidence" value="ECO:0007669"/>
    <property type="project" value="UniProtKB-EC"/>
</dbReference>
<organism evidence="3 4">
    <name type="scientific">Peptoniphilus stercorisuis</name>
    <dbReference type="NCBI Taxonomy" id="1436965"/>
    <lineage>
        <taxon>Bacteria</taxon>
        <taxon>Bacillati</taxon>
        <taxon>Bacillota</taxon>
        <taxon>Tissierellia</taxon>
        <taxon>Tissierellales</taxon>
        <taxon>Peptoniphilaceae</taxon>
        <taxon>Peptoniphilus</taxon>
    </lineage>
</organism>
<keyword evidence="1" id="KW-0697">Rotamase</keyword>
<name>A0ABS4KF29_9FIRM</name>
<dbReference type="PANTHER" id="PTHR47245:SF2">
    <property type="entry name" value="PEPTIDYL-PROLYL CIS-TRANS ISOMERASE HP_0175-RELATED"/>
    <property type="match status" value="1"/>
</dbReference>
<dbReference type="PROSITE" id="PS50198">
    <property type="entry name" value="PPIC_PPIASE_2"/>
    <property type="match status" value="1"/>
</dbReference>
<protein>
    <submittedName>
        <fullName evidence="3">Peptidyl-prolyl cis-trans isomerase C</fullName>
        <ecNumber evidence="3">5.2.1.8</ecNumber>
    </submittedName>
</protein>
<evidence type="ECO:0000313" key="4">
    <source>
        <dbReference type="Proteomes" id="UP001519306"/>
    </source>
</evidence>
<evidence type="ECO:0000259" key="2">
    <source>
        <dbReference type="PROSITE" id="PS50198"/>
    </source>
</evidence>
<dbReference type="InterPro" id="IPR050245">
    <property type="entry name" value="PrsA_foldase"/>
</dbReference>
<sequence length="255" mass="29292">MENEKVLALVNGEEITSEDLNRFMQSLDPQIAQFFMNGEHNQELLEELIFQKLLFIDAKEKKFEEDEEFKKALEISKENLLKTYAIRKMLEEIEISDKELEEFYNAHAEEFDVPGQVDASHILVEDEEKANEIYDKIQGGAEFTELAEEFSTCPSKANGGELGAFGKGQMVPEFEEAAFAMEVGEISKPVKTDFGYHIIKLNDHIEGKKNTLSDVLADVRREVLKVKEQTAYMDKIQELHGKYEVKVLNEENKEN</sequence>
<accession>A0ABS4KF29</accession>
<dbReference type="Gene3D" id="3.10.50.40">
    <property type="match status" value="1"/>
</dbReference>
<dbReference type="InterPro" id="IPR000297">
    <property type="entry name" value="PPIase_PpiC"/>
</dbReference>
<dbReference type="PANTHER" id="PTHR47245">
    <property type="entry name" value="PEPTIDYLPROLYL ISOMERASE"/>
    <property type="match status" value="1"/>
</dbReference>
<dbReference type="Proteomes" id="UP001519306">
    <property type="component" value="Unassembled WGS sequence"/>
</dbReference>
<dbReference type="SUPFAM" id="SSF54534">
    <property type="entry name" value="FKBP-like"/>
    <property type="match status" value="1"/>
</dbReference>
<dbReference type="Gene3D" id="1.10.8.1040">
    <property type="match status" value="1"/>
</dbReference>
<comment type="caution">
    <text evidence="3">The sequence shown here is derived from an EMBL/GenBank/DDBJ whole genome shotgun (WGS) entry which is preliminary data.</text>
</comment>
<keyword evidence="4" id="KW-1185">Reference proteome</keyword>